<evidence type="ECO:0000256" key="10">
    <source>
        <dbReference type="SAM" id="Coils"/>
    </source>
</evidence>
<evidence type="ECO:0000256" key="2">
    <source>
        <dbReference type="ARBA" id="ARBA00009441"/>
    </source>
</evidence>
<evidence type="ECO:0000256" key="4">
    <source>
        <dbReference type="ARBA" id="ARBA00022741"/>
    </source>
</evidence>
<dbReference type="Gene3D" id="3.40.50.300">
    <property type="entry name" value="P-loop containing nucleotide triphosphate hydrolases"/>
    <property type="match status" value="2"/>
</dbReference>
<keyword evidence="5 9" id="KW-0227">DNA damage</keyword>
<protein>
    <recommendedName>
        <fullName evidence="3 9">DNA repair protein RecN</fullName>
    </recommendedName>
    <alternativeName>
        <fullName evidence="8 9">Recombination protein N</fullName>
    </alternativeName>
</protein>
<proteinExistence type="inferred from homology"/>
<dbReference type="STRING" id="1437874.CSPHI_07075"/>
<evidence type="ECO:0000256" key="5">
    <source>
        <dbReference type="ARBA" id="ARBA00022763"/>
    </source>
</evidence>
<evidence type="ECO:0000256" key="7">
    <source>
        <dbReference type="ARBA" id="ARBA00023204"/>
    </source>
</evidence>
<dbReference type="OrthoDB" id="9806954at2"/>
<gene>
    <name evidence="12" type="ORF">CSPHI_07075</name>
</gene>
<dbReference type="GO" id="GO:0005524">
    <property type="term" value="F:ATP binding"/>
    <property type="evidence" value="ECO:0007669"/>
    <property type="project" value="UniProtKB-KW"/>
</dbReference>
<dbReference type="InterPro" id="IPR027417">
    <property type="entry name" value="P-loop_NTPase"/>
</dbReference>
<evidence type="ECO:0000313" key="12">
    <source>
        <dbReference type="EMBL" id="APT90842.1"/>
    </source>
</evidence>
<dbReference type="PIRSF" id="PIRSF003128">
    <property type="entry name" value="RecN"/>
    <property type="match status" value="1"/>
</dbReference>
<comment type="function">
    <text evidence="1 9">May be involved in recombinational repair of damaged DNA.</text>
</comment>
<feature type="coiled-coil region" evidence="10">
    <location>
        <begin position="346"/>
        <end position="373"/>
    </location>
</feature>
<dbReference type="PANTHER" id="PTHR11059">
    <property type="entry name" value="DNA REPAIR PROTEIN RECN"/>
    <property type="match status" value="1"/>
</dbReference>
<evidence type="ECO:0000256" key="1">
    <source>
        <dbReference type="ARBA" id="ARBA00003618"/>
    </source>
</evidence>
<dbReference type="KEGG" id="csph:CSPHI_07075"/>
<name>A0A1L7CYD9_9CORY</name>
<evidence type="ECO:0000256" key="6">
    <source>
        <dbReference type="ARBA" id="ARBA00022840"/>
    </source>
</evidence>
<dbReference type="SUPFAM" id="SSF52540">
    <property type="entry name" value="P-loop containing nucleoside triphosphate hydrolases"/>
    <property type="match status" value="2"/>
</dbReference>
<reference evidence="12 13" key="1">
    <citation type="submission" date="2014-08" db="EMBL/GenBank/DDBJ databases">
        <title>Complete genome sequence of Corynebacterium sphenisci CECT 5990(T) (=DSM 44792(T)), isolated from healthy wild penguins.</title>
        <authorList>
            <person name="Ruckert C."/>
            <person name="Albersmeier A."/>
            <person name="Winkler A."/>
            <person name="Kalinowski J."/>
        </authorList>
    </citation>
    <scope>NUCLEOTIDE SEQUENCE [LARGE SCALE GENOMIC DNA]</scope>
    <source>
        <strain evidence="12 13">DSM 44792</strain>
    </source>
</reference>
<feature type="domain" description="RecF/RecN/SMC N-terminal" evidence="11">
    <location>
        <begin position="12"/>
        <end position="516"/>
    </location>
</feature>
<dbReference type="NCBIfam" id="TIGR00634">
    <property type="entry name" value="recN"/>
    <property type="match status" value="1"/>
</dbReference>
<dbReference type="GO" id="GO:0043590">
    <property type="term" value="C:bacterial nucleoid"/>
    <property type="evidence" value="ECO:0007669"/>
    <property type="project" value="TreeGrafter"/>
</dbReference>
<dbReference type="InterPro" id="IPR003395">
    <property type="entry name" value="RecF/RecN/SMC_N"/>
</dbReference>
<evidence type="ECO:0000313" key="13">
    <source>
        <dbReference type="Proteomes" id="UP000185469"/>
    </source>
</evidence>
<evidence type="ECO:0000256" key="9">
    <source>
        <dbReference type="PIRNR" id="PIRNR003128"/>
    </source>
</evidence>
<dbReference type="PANTHER" id="PTHR11059:SF0">
    <property type="entry name" value="DNA REPAIR PROTEIN RECN"/>
    <property type="match status" value="1"/>
</dbReference>
<keyword evidence="4" id="KW-0547">Nucleotide-binding</keyword>
<organism evidence="12 13">
    <name type="scientific">Corynebacterium sphenisci DSM 44792</name>
    <dbReference type="NCBI Taxonomy" id="1437874"/>
    <lineage>
        <taxon>Bacteria</taxon>
        <taxon>Bacillati</taxon>
        <taxon>Actinomycetota</taxon>
        <taxon>Actinomycetes</taxon>
        <taxon>Mycobacteriales</taxon>
        <taxon>Corynebacteriaceae</taxon>
        <taxon>Corynebacterium</taxon>
    </lineage>
</organism>
<dbReference type="InterPro" id="IPR004604">
    <property type="entry name" value="DNA_recomb/repair_RecN"/>
</dbReference>
<dbReference type="FunFam" id="3.40.50.300:FF:000356">
    <property type="entry name" value="DNA repair protein RecN"/>
    <property type="match status" value="1"/>
</dbReference>
<keyword evidence="7 9" id="KW-0234">DNA repair</keyword>
<dbReference type="CDD" id="cd03241">
    <property type="entry name" value="ABC_RecN"/>
    <property type="match status" value="1"/>
</dbReference>
<keyword evidence="10" id="KW-0175">Coiled coil</keyword>
<evidence type="ECO:0000256" key="8">
    <source>
        <dbReference type="ARBA" id="ARBA00033408"/>
    </source>
</evidence>
<dbReference type="Pfam" id="PF02463">
    <property type="entry name" value="SMC_N"/>
    <property type="match status" value="1"/>
</dbReference>
<evidence type="ECO:0000259" key="11">
    <source>
        <dbReference type="Pfam" id="PF02463"/>
    </source>
</evidence>
<dbReference type="Proteomes" id="UP000185469">
    <property type="component" value="Chromosome"/>
</dbReference>
<evidence type="ECO:0000256" key="3">
    <source>
        <dbReference type="ARBA" id="ARBA00021315"/>
    </source>
</evidence>
<dbReference type="GO" id="GO:0006310">
    <property type="term" value="P:DNA recombination"/>
    <property type="evidence" value="ECO:0007669"/>
    <property type="project" value="InterPro"/>
</dbReference>
<dbReference type="EMBL" id="CP009248">
    <property type="protein sequence ID" value="APT90842.1"/>
    <property type="molecule type" value="Genomic_DNA"/>
</dbReference>
<comment type="similarity">
    <text evidence="2 9">Belongs to the RecN family.</text>
</comment>
<accession>A0A1L7CYD9</accession>
<dbReference type="RefSeq" id="WP_075692094.1">
    <property type="nucleotide sequence ID" value="NZ_CP009248.1"/>
</dbReference>
<sequence length="573" mass="58556">MLTDLAIRDLGAIGSSAVEFSPGLTVLTGETGAGKTMLVTGLRLLAGGRADAGRVREGAAKAVVEGHIALAGLDAPVAESVRAAVADCGGELDENGEALLVRQVSAKGRSRAWVGGRAAPAAALAGIAGEVIAIHGQNDQLRLLGAGEQRAALDRMGAAAHRRLVAAVAERHGRWRALAKDLAERTERRRELAMRADQLRFAIGEIDAVDPEPGEDAELARTIRRLQDVDGLREAALGALGAIDGDPAADAAGAADLLGRAGSLLGAVEDPELAELAERLGTLTSVLADVSADLGRFAEALPAEAGDLDGLLSRQAELRTLTRKYAPDLAGVLAWRDKAARTLDGLDVSEDALERLAGEVAAAEADYDAAAAKLTASRRRLAGRLAEAVTAELAGLAMPEARFAVDLADSGGRAEHGRDEVVFGLAGHAGGGARPLATSASGGELSRVMLALEVVLAAGDTGRTLIFDEVDAGVGGRAAVEIGRRLARLAAGNQVIVVTHLPQVAAYADTHLHVAKGSGEGAASSAVAELDRGARIAELARMLAGLDDTASGRAHAADLLERAEADRRADAAG</sequence>
<keyword evidence="6" id="KW-0067">ATP-binding</keyword>
<dbReference type="AlphaFoldDB" id="A0A1L7CYD9"/>
<dbReference type="GO" id="GO:0006281">
    <property type="term" value="P:DNA repair"/>
    <property type="evidence" value="ECO:0007669"/>
    <property type="project" value="UniProtKB-KW"/>
</dbReference>
<keyword evidence="13" id="KW-1185">Reference proteome</keyword>
<dbReference type="GO" id="GO:0009432">
    <property type="term" value="P:SOS response"/>
    <property type="evidence" value="ECO:0007669"/>
    <property type="project" value="TreeGrafter"/>
</dbReference>